<dbReference type="EMBL" id="VWSF01000040">
    <property type="protein sequence ID" value="KAA5538785.1"/>
    <property type="molecule type" value="Genomic_DNA"/>
</dbReference>
<name>A0A5M6D0V2_9BACT</name>
<protein>
    <submittedName>
        <fullName evidence="5">NIPSNAP family protein</fullName>
    </submittedName>
</protein>
<dbReference type="InterPro" id="IPR012577">
    <property type="entry name" value="NIPSNAP"/>
</dbReference>
<feature type="signal peptide" evidence="3">
    <location>
        <begin position="1"/>
        <end position="17"/>
    </location>
</feature>
<evidence type="ECO:0000256" key="3">
    <source>
        <dbReference type="SAM" id="SignalP"/>
    </source>
</evidence>
<proteinExistence type="inferred from homology"/>
<comment type="similarity">
    <text evidence="1">Belongs to the NipSnap family.</text>
</comment>
<evidence type="ECO:0000313" key="5">
    <source>
        <dbReference type="EMBL" id="KAA5538785.1"/>
    </source>
</evidence>
<dbReference type="RefSeq" id="WP_150093483.1">
    <property type="nucleotide sequence ID" value="NZ_VWSF01000040.1"/>
</dbReference>
<dbReference type="PANTHER" id="PTHR21017">
    <property type="entry name" value="NIPSNAP-RELATED"/>
    <property type="match status" value="1"/>
</dbReference>
<evidence type="ECO:0000256" key="1">
    <source>
        <dbReference type="ARBA" id="ARBA00005291"/>
    </source>
</evidence>
<evidence type="ECO:0000256" key="2">
    <source>
        <dbReference type="SAM" id="MobiDB-lite"/>
    </source>
</evidence>
<feature type="region of interest" description="Disordered" evidence="2">
    <location>
        <begin position="23"/>
        <end position="46"/>
    </location>
</feature>
<dbReference type="AlphaFoldDB" id="A0A5M6D0V2"/>
<gene>
    <name evidence="5" type="ORF">F0145_25620</name>
</gene>
<dbReference type="Proteomes" id="UP000323426">
    <property type="component" value="Unassembled WGS sequence"/>
</dbReference>
<feature type="domain" description="NIPSNAP" evidence="4">
    <location>
        <begin position="64"/>
        <end position="166"/>
    </location>
</feature>
<sequence length="289" mass="32374">MKNFFFSFLFLSSLLLGCKTTSNPSSGTQTNANGSSSSSSSSSSNASSGPAVAASASLQQNPFYEMRIYYAAPGKLDDLNARFRNNTMRVFAKHGMVNVGYWMPIDNPENKIVYILAYPSRQARDESWKNFSSDPEWQAIAKASEANGRLVSKVETHYLELTNYSPAVQIEKKSPPRTFELRTYTASPNNIENLHDRFRNHTVKLFEKHGMTNIGYWRPTDRDKETKKDMLIYLLAHKDKAAGEASFAAFRADPVWVEARKASEVKGGGSLTTKVESVFMMPTDYSPIK</sequence>
<evidence type="ECO:0000313" key="6">
    <source>
        <dbReference type="Proteomes" id="UP000323426"/>
    </source>
</evidence>
<comment type="caution">
    <text evidence="5">The sequence shown here is derived from an EMBL/GenBank/DDBJ whole genome shotgun (WGS) entry which is preliminary data.</text>
</comment>
<dbReference type="PANTHER" id="PTHR21017:SF17">
    <property type="entry name" value="PROTEIN NIPSNAP"/>
    <property type="match status" value="1"/>
</dbReference>
<keyword evidence="3" id="KW-0732">Signal</keyword>
<feature type="compositionally biased region" description="Low complexity" evidence="2">
    <location>
        <begin position="25"/>
        <end position="46"/>
    </location>
</feature>
<dbReference type="InterPro" id="IPR011008">
    <property type="entry name" value="Dimeric_a/b-barrel"/>
</dbReference>
<dbReference type="PROSITE" id="PS51257">
    <property type="entry name" value="PROKAR_LIPOPROTEIN"/>
    <property type="match status" value="1"/>
</dbReference>
<feature type="domain" description="NIPSNAP" evidence="4">
    <location>
        <begin position="179"/>
        <end position="287"/>
    </location>
</feature>
<dbReference type="SUPFAM" id="SSF54909">
    <property type="entry name" value="Dimeric alpha+beta barrel"/>
    <property type="match status" value="2"/>
</dbReference>
<accession>A0A5M6D0V2</accession>
<dbReference type="InterPro" id="IPR051557">
    <property type="entry name" value="NipSnap_domain"/>
</dbReference>
<evidence type="ECO:0000259" key="4">
    <source>
        <dbReference type="Pfam" id="PF07978"/>
    </source>
</evidence>
<dbReference type="Pfam" id="PF07978">
    <property type="entry name" value="NIPSNAP"/>
    <property type="match status" value="2"/>
</dbReference>
<dbReference type="Gene3D" id="3.30.70.100">
    <property type="match status" value="2"/>
</dbReference>
<reference evidence="5 6" key="1">
    <citation type="submission" date="2019-09" db="EMBL/GenBank/DDBJ databases">
        <title>Genome sequence and assembly of Adhaeribacter sp.</title>
        <authorList>
            <person name="Chhetri G."/>
        </authorList>
    </citation>
    <scope>NUCLEOTIDE SEQUENCE [LARGE SCALE GENOMIC DNA]</scope>
    <source>
        <strain evidence="5 6">DK36</strain>
    </source>
</reference>
<organism evidence="5 6">
    <name type="scientific">Adhaeribacter rhizoryzae</name>
    <dbReference type="NCBI Taxonomy" id="2607907"/>
    <lineage>
        <taxon>Bacteria</taxon>
        <taxon>Pseudomonadati</taxon>
        <taxon>Bacteroidota</taxon>
        <taxon>Cytophagia</taxon>
        <taxon>Cytophagales</taxon>
        <taxon>Hymenobacteraceae</taxon>
        <taxon>Adhaeribacter</taxon>
    </lineage>
</organism>
<feature type="chain" id="PRO_5024393335" evidence="3">
    <location>
        <begin position="18"/>
        <end position="289"/>
    </location>
</feature>
<keyword evidence="6" id="KW-1185">Reference proteome</keyword>